<dbReference type="Proteomes" id="UP000037136">
    <property type="component" value="Unassembled WGS sequence"/>
</dbReference>
<dbReference type="Gene3D" id="3.50.50.60">
    <property type="entry name" value="FAD/NAD(P)-binding domain"/>
    <property type="match status" value="1"/>
</dbReference>
<name>A0A2A9P2J0_OPHUN</name>
<dbReference type="OrthoDB" id="269227at2759"/>
<dbReference type="PANTHER" id="PTHR46056:SF12">
    <property type="entry name" value="LONG-CHAIN-ALCOHOL OXIDASE"/>
    <property type="match status" value="1"/>
</dbReference>
<keyword evidence="8" id="KW-1185">Reference proteome</keyword>
<reference evidence="7 8" key="1">
    <citation type="journal article" date="2015" name="BMC Genomics">
        <title>Gene expression during zombie ant biting behavior reflects the complexity underlying fungal parasitic behavioral manipulation.</title>
        <authorList>
            <person name="de Bekker C."/>
            <person name="Ohm R.A."/>
            <person name="Loreto R.G."/>
            <person name="Sebastian A."/>
            <person name="Albert I."/>
            <person name="Merrow M."/>
            <person name="Brachmann A."/>
            <person name="Hughes D.P."/>
        </authorList>
    </citation>
    <scope>NUCLEOTIDE SEQUENCE [LARGE SCALE GENOMIC DNA]</scope>
    <source>
        <strain evidence="7 8">SC16a</strain>
    </source>
</reference>
<dbReference type="GO" id="GO:0050660">
    <property type="term" value="F:flavin adenine dinucleotide binding"/>
    <property type="evidence" value="ECO:0007669"/>
    <property type="project" value="InterPro"/>
</dbReference>
<dbReference type="GO" id="GO:0016614">
    <property type="term" value="F:oxidoreductase activity, acting on CH-OH group of donors"/>
    <property type="evidence" value="ECO:0007669"/>
    <property type="project" value="InterPro"/>
</dbReference>
<accession>A0A2A9P2J0</accession>
<dbReference type="InterPro" id="IPR003953">
    <property type="entry name" value="FAD-dep_OxRdtase_2_FAD-bd"/>
</dbReference>
<dbReference type="Pfam" id="PF00732">
    <property type="entry name" value="GMC_oxred_N"/>
    <property type="match status" value="1"/>
</dbReference>
<comment type="caution">
    <text evidence="7">The sequence shown here is derived from an EMBL/GenBank/DDBJ whole genome shotgun (WGS) entry which is preliminary data.</text>
</comment>
<gene>
    <name evidence="7" type="ORF">XA68_10466</name>
</gene>
<feature type="domain" description="Glucose-methanol-choline oxidoreductase N-terminal" evidence="5">
    <location>
        <begin position="266"/>
        <end position="492"/>
    </location>
</feature>
<comment type="similarity">
    <text evidence="1">Belongs to the GMC oxidoreductase family.</text>
</comment>
<keyword evidence="4" id="KW-0560">Oxidoreductase</keyword>
<evidence type="ECO:0000313" key="8">
    <source>
        <dbReference type="Proteomes" id="UP000037136"/>
    </source>
</evidence>
<protein>
    <submittedName>
        <fullName evidence="7">Uncharacterized protein</fullName>
    </submittedName>
</protein>
<dbReference type="InterPro" id="IPR000172">
    <property type="entry name" value="GMC_OxRdtase_N"/>
</dbReference>
<evidence type="ECO:0000256" key="1">
    <source>
        <dbReference type="ARBA" id="ARBA00010790"/>
    </source>
</evidence>
<dbReference type="AlphaFoldDB" id="A0A2A9P2J0"/>
<keyword evidence="3" id="KW-0274">FAD</keyword>
<dbReference type="EMBL" id="LAZP02001105">
    <property type="protein sequence ID" value="PFH55191.1"/>
    <property type="molecule type" value="Genomic_DNA"/>
</dbReference>
<keyword evidence="2" id="KW-0285">Flavoprotein</keyword>
<evidence type="ECO:0000259" key="6">
    <source>
        <dbReference type="Pfam" id="PF00890"/>
    </source>
</evidence>
<reference evidence="7 8" key="2">
    <citation type="journal article" date="2017" name="Sci. Rep.">
        <title>Ant-infecting Ophiocordyceps genomes reveal a high diversity of potential behavioral manipulation genes and a possible major role for enterotoxins.</title>
        <authorList>
            <person name="de Bekker C."/>
            <person name="Ohm R.A."/>
            <person name="Evans H.C."/>
            <person name="Brachmann A."/>
            <person name="Hughes D.P."/>
        </authorList>
    </citation>
    <scope>NUCLEOTIDE SEQUENCE [LARGE SCALE GENOMIC DNA]</scope>
    <source>
        <strain evidence="7 8">SC16a</strain>
    </source>
</reference>
<dbReference type="PANTHER" id="PTHR46056">
    <property type="entry name" value="LONG-CHAIN-ALCOHOL OXIDASE"/>
    <property type="match status" value="1"/>
</dbReference>
<evidence type="ECO:0000256" key="2">
    <source>
        <dbReference type="ARBA" id="ARBA00022630"/>
    </source>
</evidence>
<dbReference type="STRING" id="268505.A0A2A9P2J0"/>
<dbReference type="InterPro" id="IPR036188">
    <property type="entry name" value="FAD/NAD-bd_sf"/>
</dbReference>
<evidence type="ECO:0000259" key="5">
    <source>
        <dbReference type="Pfam" id="PF00732"/>
    </source>
</evidence>
<evidence type="ECO:0000313" key="7">
    <source>
        <dbReference type="EMBL" id="PFH55191.1"/>
    </source>
</evidence>
<dbReference type="Pfam" id="PF00890">
    <property type="entry name" value="FAD_binding_2"/>
    <property type="match status" value="1"/>
</dbReference>
<evidence type="ECO:0000256" key="3">
    <source>
        <dbReference type="ARBA" id="ARBA00022827"/>
    </source>
</evidence>
<proteinExistence type="inferred from homology"/>
<organism evidence="7 8">
    <name type="scientific">Ophiocordyceps unilateralis</name>
    <name type="common">Zombie-ant fungus</name>
    <name type="synonym">Torrubia unilateralis</name>
    <dbReference type="NCBI Taxonomy" id="268505"/>
    <lineage>
        <taxon>Eukaryota</taxon>
        <taxon>Fungi</taxon>
        <taxon>Dikarya</taxon>
        <taxon>Ascomycota</taxon>
        <taxon>Pezizomycotina</taxon>
        <taxon>Sordariomycetes</taxon>
        <taxon>Hypocreomycetidae</taxon>
        <taxon>Hypocreales</taxon>
        <taxon>Ophiocordycipitaceae</taxon>
        <taxon>Ophiocordyceps</taxon>
    </lineage>
</organism>
<feature type="domain" description="FAD-dependent oxidoreductase 2 FAD-binding" evidence="6">
    <location>
        <begin position="219"/>
        <end position="251"/>
    </location>
</feature>
<dbReference type="SUPFAM" id="SSF51905">
    <property type="entry name" value="FAD/NAD(P)-binding domain"/>
    <property type="match status" value="1"/>
</dbReference>
<sequence length="661" mass="71136">MEPSSLPQKPVAVPMPQLPSNDFMSSEQWETFFALMDACIPAVASVASTSDQDMLLVDDDRFQAALERAGSTIPGPTAKHDLEALLAYRPSRDPAFRAGCVRALARSPSRDRLANIVHLLGTRYGSLLLTGYWAPITQQPAAVREAIMRSWHASRLLPLRSMAKGLCSMALMTDAVTSPHFSQLSGYSDVPGNWKPGPGFPFSFEQIEGGHDVFEFSTDVVIVGSGCGGSVSAKNLAEAGHRVLVVDKGYHFPPSQLPMAQDAACEYLFENGGCQFSDDASIGAVSGGAWGGGGTVNWSVCFRTPDLVRREWAASGLPLFDSPAFDQCLDRVWDSIGATTEAIRHNQRNQALLDGCRRLGWRASVVEQNTAGEAHYCGQCHLGCGSSGKKGPTVTWLPAAAEAGARFMEGFCVDRVLFDDDGVTATGVEGLWTSRDADGGISSPAESRIQRRVRITASKVVLAGGALWSPVILIKSGVDNRNVGRNLYLHPCNIVTAAYKEHMRPWEGGIITGYSGEFENLDSQGHGVRLESACMVPYLTVAMQTWHGGLDAKLLSLRYGHLSSFIALTRDRDPGRVYVDAETGKPRISYAVSDFDGGHALEGVQALAKICYVTGAREIRASLTGAPAFVVDDGGERQRKHAPGTDPEFTDETFCAWARAG</sequence>
<evidence type="ECO:0000256" key="4">
    <source>
        <dbReference type="ARBA" id="ARBA00023002"/>
    </source>
</evidence>